<comment type="similarity">
    <text evidence="7">Belongs to the binding-protein-dependent transport system permease family.</text>
</comment>
<comment type="caution">
    <text evidence="9">The sequence shown here is derived from an EMBL/GenBank/DDBJ whole genome shotgun (WGS) entry which is preliminary data.</text>
</comment>
<dbReference type="CDD" id="cd06261">
    <property type="entry name" value="TM_PBP2"/>
    <property type="match status" value="1"/>
</dbReference>
<dbReference type="PANTHER" id="PTHR43163:SF6">
    <property type="entry name" value="DIPEPTIDE TRANSPORT SYSTEM PERMEASE PROTEIN DPPB-RELATED"/>
    <property type="match status" value="1"/>
</dbReference>
<evidence type="ECO:0000256" key="7">
    <source>
        <dbReference type="RuleBase" id="RU363032"/>
    </source>
</evidence>
<proteinExistence type="inferred from homology"/>
<sequence>MSAYVLRRLIQALLILLGVSIITFCLLYLLPADPARQVAGRTASVDQVERVREQLGLNLPIWQQYGRYLWSLLHGDLGRSYLQRSEVTTLIFPRIPATALLMVGAIFFELILGLTFGLVAALRRNSALDQAIMAATFIFISMPAFLLGLLLLYFFAVHLGWFPIGGYGQFKNLILPSLSLGLLGAGWYAQQMRSTVIEVLRQDYVRTARAKGLNRLRILGLHIVPNALLPIIAMIGLDIGFFMGGAVLIESVYGWPGIGQLTWQAIQQLDIPIIMGVMLIVAFAVAMGSLIADLIAPLIDPRIKLR</sequence>
<evidence type="ECO:0000313" key="9">
    <source>
        <dbReference type="EMBL" id="MDY0885701.1"/>
    </source>
</evidence>
<reference evidence="9 10" key="1">
    <citation type="journal article" date="2016" name="Antonie Van Leeuwenhoek">
        <title>Dongia soli sp. nov., isolated from soil from Dokdo, Korea.</title>
        <authorList>
            <person name="Kim D.U."/>
            <person name="Lee H."/>
            <person name="Kim H."/>
            <person name="Kim S.G."/>
            <person name="Ka J.O."/>
        </authorList>
    </citation>
    <scope>NUCLEOTIDE SEQUENCE [LARGE SCALE GENOMIC DNA]</scope>
    <source>
        <strain evidence="9 10">D78</strain>
    </source>
</reference>
<keyword evidence="4 7" id="KW-0812">Transmembrane</keyword>
<dbReference type="RefSeq" id="WP_320510776.1">
    <property type="nucleotide sequence ID" value="NZ_JAXCLW010000012.1"/>
</dbReference>
<evidence type="ECO:0000256" key="6">
    <source>
        <dbReference type="ARBA" id="ARBA00023136"/>
    </source>
</evidence>
<evidence type="ECO:0000256" key="3">
    <source>
        <dbReference type="ARBA" id="ARBA00022475"/>
    </source>
</evidence>
<name>A0ABU5EHK2_9PROT</name>
<feature type="transmembrane region" description="Helical" evidence="7">
    <location>
        <begin position="227"/>
        <end position="253"/>
    </location>
</feature>
<keyword evidence="5 7" id="KW-1133">Transmembrane helix</keyword>
<evidence type="ECO:0000313" key="10">
    <source>
        <dbReference type="Proteomes" id="UP001279642"/>
    </source>
</evidence>
<feature type="transmembrane region" description="Helical" evidence="7">
    <location>
        <begin position="134"/>
        <end position="161"/>
    </location>
</feature>
<dbReference type="InterPro" id="IPR000515">
    <property type="entry name" value="MetI-like"/>
</dbReference>
<organism evidence="9 10">
    <name type="scientific">Dongia soli</name>
    <dbReference type="NCBI Taxonomy" id="600628"/>
    <lineage>
        <taxon>Bacteria</taxon>
        <taxon>Pseudomonadati</taxon>
        <taxon>Pseudomonadota</taxon>
        <taxon>Alphaproteobacteria</taxon>
        <taxon>Rhodospirillales</taxon>
        <taxon>Dongiaceae</taxon>
        <taxon>Dongia</taxon>
    </lineage>
</organism>
<evidence type="ECO:0000256" key="2">
    <source>
        <dbReference type="ARBA" id="ARBA00022448"/>
    </source>
</evidence>
<dbReference type="Pfam" id="PF00528">
    <property type="entry name" value="BPD_transp_1"/>
    <property type="match status" value="1"/>
</dbReference>
<dbReference type="EMBL" id="JAXCLW010000012">
    <property type="protein sequence ID" value="MDY0885701.1"/>
    <property type="molecule type" value="Genomic_DNA"/>
</dbReference>
<dbReference type="PROSITE" id="PS50928">
    <property type="entry name" value="ABC_TM1"/>
    <property type="match status" value="1"/>
</dbReference>
<feature type="transmembrane region" description="Helical" evidence="7">
    <location>
        <begin position="173"/>
        <end position="189"/>
    </location>
</feature>
<dbReference type="PANTHER" id="PTHR43163">
    <property type="entry name" value="DIPEPTIDE TRANSPORT SYSTEM PERMEASE PROTEIN DPPB-RELATED"/>
    <property type="match status" value="1"/>
</dbReference>
<keyword evidence="10" id="KW-1185">Reference proteome</keyword>
<comment type="subcellular location">
    <subcellularLocation>
        <location evidence="1 7">Cell membrane</location>
        <topology evidence="1 7">Multi-pass membrane protein</topology>
    </subcellularLocation>
</comment>
<evidence type="ECO:0000256" key="5">
    <source>
        <dbReference type="ARBA" id="ARBA00022989"/>
    </source>
</evidence>
<dbReference type="InterPro" id="IPR035906">
    <property type="entry name" value="MetI-like_sf"/>
</dbReference>
<keyword evidence="3" id="KW-1003">Cell membrane</keyword>
<evidence type="ECO:0000259" key="8">
    <source>
        <dbReference type="PROSITE" id="PS50928"/>
    </source>
</evidence>
<feature type="transmembrane region" description="Helical" evidence="7">
    <location>
        <begin position="99"/>
        <end position="122"/>
    </location>
</feature>
<dbReference type="SUPFAM" id="SSF161098">
    <property type="entry name" value="MetI-like"/>
    <property type="match status" value="1"/>
</dbReference>
<accession>A0ABU5EHK2</accession>
<keyword evidence="6 7" id="KW-0472">Membrane</keyword>
<gene>
    <name evidence="9" type="ORF">SMD27_22880</name>
</gene>
<dbReference type="Gene3D" id="1.10.3720.10">
    <property type="entry name" value="MetI-like"/>
    <property type="match status" value="1"/>
</dbReference>
<dbReference type="Proteomes" id="UP001279642">
    <property type="component" value="Unassembled WGS sequence"/>
</dbReference>
<feature type="transmembrane region" description="Helical" evidence="7">
    <location>
        <begin position="273"/>
        <end position="296"/>
    </location>
</feature>
<keyword evidence="2 7" id="KW-0813">Transport</keyword>
<feature type="transmembrane region" description="Helical" evidence="7">
    <location>
        <begin position="12"/>
        <end position="30"/>
    </location>
</feature>
<dbReference type="InterPro" id="IPR045621">
    <property type="entry name" value="BPD_transp_1_N"/>
</dbReference>
<protein>
    <submittedName>
        <fullName evidence="9">ABC transporter permease</fullName>
    </submittedName>
</protein>
<feature type="domain" description="ABC transmembrane type-1" evidence="8">
    <location>
        <begin position="95"/>
        <end position="296"/>
    </location>
</feature>
<dbReference type="Pfam" id="PF19300">
    <property type="entry name" value="BPD_transp_1_N"/>
    <property type="match status" value="1"/>
</dbReference>
<evidence type="ECO:0000256" key="1">
    <source>
        <dbReference type="ARBA" id="ARBA00004651"/>
    </source>
</evidence>
<evidence type="ECO:0000256" key="4">
    <source>
        <dbReference type="ARBA" id="ARBA00022692"/>
    </source>
</evidence>